<sequence>MSSLKSVYDFFWYGEDTAYLILIPNFCCVRSDLELASRALSLEYFCFLPRRTNQRTCRGASRIKGPATSKLVFFGLHLFLVASTRRVPMWLPNTQFGFASVAPVGKHVESDLRVSPSAPRVH</sequence>
<protein>
    <submittedName>
        <fullName evidence="1">Uncharacterized protein</fullName>
    </submittedName>
</protein>
<dbReference type="AlphaFoldDB" id="A0A6B0UPH2"/>
<organism evidence="1">
    <name type="scientific">Ixodes ricinus</name>
    <name type="common">Common tick</name>
    <name type="synonym">Acarus ricinus</name>
    <dbReference type="NCBI Taxonomy" id="34613"/>
    <lineage>
        <taxon>Eukaryota</taxon>
        <taxon>Metazoa</taxon>
        <taxon>Ecdysozoa</taxon>
        <taxon>Arthropoda</taxon>
        <taxon>Chelicerata</taxon>
        <taxon>Arachnida</taxon>
        <taxon>Acari</taxon>
        <taxon>Parasitiformes</taxon>
        <taxon>Ixodida</taxon>
        <taxon>Ixodoidea</taxon>
        <taxon>Ixodidae</taxon>
        <taxon>Ixodinae</taxon>
        <taxon>Ixodes</taxon>
    </lineage>
</organism>
<name>A0A6B0UPH2_IXORI</name>
<proteinExistence type="predicted"/>
<accession>A0A6B0UPH2</accession>
<dbReference type="EMBL" id="GIFC01009321">
    <property type="protein sequence ID" value="MXU91404.1"/>
    <property type="molecule type" value="Transcribed_RNA"/>
</dbReference>
<evidence type="ECO:0000313" key="1">
    <source>
        <dbReference type="EMBL" id="MXU91404.1"/>
    </source>
</evidence>
<reference evidence="1" key="1">
    <citation type="submission" date="2019-12" db="EMBL/GenBank/DDBJ databases">
        <title>An insight into the sialome of adult female Ixodes ricinus ticks feeding for 6 days.</title>
        <authorList>
            <person name="Perner J."/>
            <person name="Ribeiro J.M.C."/>
        </authorList>
    </citation>
    <scope>NUCLEOTIDE SEQUENCE</scope>
    <source>
        <strain evidence="1">Semi-engorged</strain>
        <tissue evidence="1">Salivary glands</tissue>
    </source>
</reference>